<reference evidence="1" key="2">
    <citation type="submission" date="2020-09" db="EMBL/GenBank/DDBJ databases">
        <authorList>
            <person name="Sun Q."/>
            <person name="Zhou Y."/>
        </authorList>
    </citation>
    <scope>NUCLEOTIDE SEQUENCE</scope>
    <source>
        <strain evidence="1">CGMCC 1.15794</strain>
    </source>
</reference>
<proteinExistence type="predicted"/>
<dbReference type="EMBL" id="BMJY01000001">
    <property type="protein sequence ID" value="GGH34151.1"/>
    <property type="molecule type" value="Genomic_DNA"/>
</dbReference>
<accession>A0A917MMB8</accession>
<name>A0A917MMB8_9MICO</name>
<evidence type="ECO:0000313" key="2">
    <source>
        <dbReference type="Proteomes" id="UP000657592"/>
    </source>
</evidence>
<gene>
    <name evidence="1" type="ORF">GCM10010921_01640</name>
</gene>
<organism evidence="1 2">
    <name type="scientific">Microbacterium album</name>
    <dbReference type="NCBI Taxonomy" id="2053191"/>
    <lineage>
        <taxon>Bacteria</taxon>
        <taxon>Bacillati</taxon>
        <taxon>Actinomycetota</taxon>
        <taxon>Actinomycetes</taxon>
        <taxon>Micrococcales</taxon>
        <taxon>Microbacteriaceae</taxon>
        <taxon>Microbacterium</taxon>
    </lineage>
</organism>
<dbReference type="AlphaFoldDB" id="A0A917MMB8"/>
<evidence type="ECO:0000313" key="1">
    <source>
        <dbReference type="EMBL" id="GGH34151.1"/>
    </source>
</evidence>
<reference evidence="1" key="1">
    <citation type="journal article" date="2014" name="Int. J. Syst. Evol. Microbiol.">
        <title>Complete genome sequence of Corynebacterium casei LMG S-19264T (=DSM 44701T), isolated from a smear-ripened cheese.</title>
        <authorList>
            <consortium name="US DOE Joint Genome Institute (JGI-PGF)"/>
            <person name="Walter F."/>
            <person name="Albersmeier A."/>
            <person name="Kalinowski J."/>
            <person name="Ruckert C."/>
        </authorList>
    </citation>
    <scope>NUCLEOTIDE SEQUENCE</scope>
    <source>
        <strain evidence="1">CGMCC 1.15794</strain>
    </source>
</reference>
<comment type="caution">
    <text evidence="1">The sequence shown here is derived from an EMBL/GenBank/DDBJ whole genome shotgun (WGS) entry which is preliminary data.</text>
</comment>
<keyword evidence="2" id="KW-1185">Reference proteome</keyword>
<protein>
    <submittedName>
        <fullName evidence="1">Uncharacterized protein</fullName>
    </submittedName>
</protein>
<dbReference type="Proteomes" id="UP000657592">
    <property type="component" value="Unassembled WGS sequence"/>
</dbReference>
<sequence>MAAIAGTLTTRILVATGDSEPTEVGTVTTDLHATGNGAGITLSARRWRRGLALAFLRMAWATWTMGREHGTP</sequence>
<dbReference type="RefSeq" id="WP_188754347.1">
    <property type="nucleotide sequence ID" value="NZ_BMJY01000001.1"/>
</dbReference>